<dbReference type="GO" id="GO:0030245">
    <property type="term" value="P:cellulose catabolic process"/>
    <property type="evidence" value="ECO:0007669"/>
    <property type="project" value="UniProtKB-KW"/>
</dbReference>
<organism evidence="13 14">
    <name type="scientific">Luoshenia tenuis</name>
    <dbReference type="NCBI Taxonomy" id="2763654"/>
    <lineage>
        <taxon>Bacteria</taxon>
        <taxon>Bacillati</taxon>
        <taxon>Bacillota</taxon>
        <taxon>Clostridia</taxon>
        <taxon>Christensenellales</taxon>
        <taxon>Christensenellaceae</taxon>
        <taxon>Luoshenia</taxon>
    </lineage>
</organism>
<dbReference type="InterPro" id="IPR017853">
    <property type="entry name" value="GH"/>
</dbReference>
<dbReference type="PANTHER" id="PTHR10353">
    <property type="entry name" value="GLYCOSYL HYDROLASE"/>
    <property type="match status" value="1"/>
</dbReference>
<evidence type="ECO:0000313" key="14">
    <source>
        <dbReference type="Proteomes" id="UP000654279"/>
    </source>
</evidence>
<dbReference type="PANTHER" id="PTHR10353:SF36">
    <property type="entry name" value="LP05116P"/>
    <property type="match status" value="1"/>
</dbReference>
<dbReference type="InterPro" id="IPR017736">
    <property type="entry name" value="Glyco_hydro_1_beta-glucosidase"/>
</dbReference>
<dbReference type="Proteomes" id="UP000654279">
    <property type="component" value="Unassembled WGS sequence"/>
</dbReference>
<evidence type="ECO:0000256" key="7">
    <source>
        <dbReference type="ARBA" id="ARBA00023295"/>
    </source>
</evidence>
<gene>
    <name evidence="13" type="ORF">H8699_11660</name>
</gene>
<dbReference type="Pfam" id="PF00232">
    <property type="entry name" value="Glyco_hydro_1"/>
    <property type="match status" value="1"/>
</dbReference>
<dbReference type="SUPFAM" id="SSF51445">
    <property type="entry name" value="(Trans)glycosidases"/>
    <property type="match status" value="1"/>
</dbReference>
<reference evidence="13" key="1">
    <citation type="submission" date="2020-08" db="EMBL/GenBank/DDBJ databases">
        <title>Genome public.</title>
        <authorList>
            <person name="Liu C."/>
            <person name="Sun Q."/>
        </authorList>
    </citation>
    <scope>NUCLEOTIDE SEQUENCE</scope>
    <source>
        <strain evidence="13">NSJ-44</strain>
    </source>
</reference>
<proteinExistence type="inferred from homology"/>
<dbReference type="InterPro" id="IPR018120">
    <property type="entry name" value="Glyco_hydro_1_AS"/>
</dbReference>
<evidence type="ECO:0000256" key="4">
    <source>
        <dbReference type="ARBA" id="ARBA00022801"/>
    </source>
</evidence>
<keyword evidence="14" id="KW-1185">Reference proteome</keyword>
<keyword evidence="4 12" id="KW-0378">Hydrolase</keyword>
<protein>
    <recommendedName>
        <fullName evidence="3 12">Beta-glucosidase</fullName>
        <ecNumber evidence="3 12">3.2.1.21</ecNumber>
    </recommendedName>
</protein>
<feature type="binding site" evidence="10">
    <location>
        <position position="302"/>
    </location>
    <ligand>
        <name>substrate</name>
    </ligand>
</feature>
<evidence type="ECO:0000256" key="8">
    <source>
        <dbReference type="ARBA" id="ARBA00023326"/>
    </source>
</evidence>
<keyword evidence="6" id="KW-0119">Carbohydrate metabolism</keyword>
<evidence type="ECO:0000256" key="12">
    <source>
        <dbReference type="RuleBase" id="RU361175"/>
    </source>
</evidence>
<accession>A0A926HJN7</accession>
<keyword evidence="7 12" id="KW-0326">Glycosidase</keyword>
<dbReference type="FunFam" id="3.20.20.80:FF:000004">
    <property type="entry name" value="Beta-glucosidase 6-phospho-beta-glucosidase"/>
    <property type="match status" value="1"/>
</dbReference>
<dbReference type="GO" id="GO:0008422">
    <property type="term" value="F:beta-glucosidase activity"/>
    <property type="evidence" value="ECO:0007669"/>
    <property type="project" value="UniProtKB-EC"/>
</dbReference>
<feature type="binding site" evidence="10">
    <location>
        <position position="118"/>
    </location>
    <ligand>
        <name>substrate</name>
    </ligand>
</feature>
<dbReference type="PRINTS" id="PR00131">
    <property type="entry name" value="GLHYDRLASE1"/>
</dbReference>
<evidence type="ECO:0000256" key="9">
    <source>
        <dbReference type="PIRSR" id="PIRSR617736-1"/>
    </source>
</evidence>
<comment type="caution">
    <text evidence="13">The sequence shown here is derived from an EMBL/GenBank/DDBJ whole genome shotgun (WGS) entry which is preliminary data.</text>
</comment>
<keyword evidence="5" id="KW-0136">Cellulose degradation</keyword>
<evidence type="ECO:0000256" key="2">
    <source>
        <dbReference type="ARBA" id="ARBA00010838"/>
    </source>
</evidence>
<dbReference type="InterPro" id="IPR033132">
    <property type="entry name" value="GH_1_N_CS"/>
</dbReference>
<evidence type="ECO:0000256" key="10">
    <source>
        <dbReference type="PIRSR" id="PIRSR617736-2"/>
    </source>
</evidence>
<feature type="binding site" evidence="10">
    <location>
        <begin position="411"/>
        <end position="412"/>
    </location>
    <ligand>
        <name>substrate</name>
    </ligand>
</feature>
<evidence type="ECO:0000256" key="1">
    <source>
        <dbReference type="ARBA" id="ARBA00000448"/>
    </source>
</evidence>
<evidence type="ECO:0000256" key="6">
    <source>
        <dbReference type="ARBA" id="ARBA00023277"/>
    </source>
</evidence>
<evidence type="ECO:0000313" key="13">
    <source>
        <dbReference type="EMBL" id="MBC8530087.1"/>
    </source>
</evidence>
<dbReference type="PROSITE" id="PS00653">
    <property type="entry name" value="GLYCOSYL_HYDROL_F1_2"/>
    <property type="match status" value="1"/>
</dbReference>
<sequence>MGFQNDFVWGAATSSYQIEGAAYQADKGLNIWDIFCKQPGRVFGGHTGEVACDHYHLFRQDVALMKEMGIKAYRFSINWARLIPQGTGKVSADGLRFYNELIDCLLENGIEPYLTLYHWELPLALHQQGGWMNPQSPKWFGEYAGVIAAHFSDRVRYYFTFNEPQVFVGHGCANGIHAPGLKMSPWDTFAMAHNVLKAHGMAVRALRDKARGEVKIGYAPTASLHYPASESAADIEAARQACFALPDVEEWTWNVPWWSDPVILGHYPEEGLRKYHPYLPQITPEDMALIHQKLDFFGQNIYNGSEVRMGEDGKPQFVPRYAGFPKTALDWPITPEALYWGPKFLCERYSLPLYITENGLSCHDVVSLDGQVHDPNRIDFLARYLGALKRAVQDGVPVKGYFHWSLLDNFEWHSGYAERFGMVYVDYRTQQRIIKDSGYWYKKIIEENGASL</sequence>
<feature type="active site" description="Nucleophile" evidence="9 11">
    <location>
        <position position="357"/>
    </location>
</feature>
<dbReference type="EMBL" id="JACRSO010000006">
    <property type="protein sequence ID" value="MBC8530087.1"/>
    <property type="molecule type" value="Genomic_DNA"/>
</dbReference>
<feature type="binding site" evidence="10">
    <location>
        <position position="162"/>
    </location>
    <ligand>
        <name>substrate</name>
    </ligand>
</feature>
<keyword evidence="8" id="KW-0624">Polysaccharide degradation</keyword>
<dbReference type="Gene3D" id="3.20.20.80">
    <property type="entry name" value="Glycosidases"/>
    <property type="match status" value="1"/>
</dbReference>
<comment type="catalytic activity">
    <reaction evidence="1 12">
        <text>Hydrolysis of terminal, non-reducing beta-D-glucosyl residues with release of beta-D-glucose.</text>
        <dbReference type="EC" id="3.2.1.21"/>
    </reaction>
</comment>
<feature type="binding site" evidence="10">
    <location>
        <position position="17"/>
    </location>
    <ligand>
        <name>substrate</name>
    </ligand>
</feature>
<dbReference type="InterPro" id="IPR001360">
    <property type="entry name" value="Glyco_hydro_1"/>
</dbReference>
<dbReference type="AlphaFoldDB" id="A0A926HJN7"/>
<dbReference type="EC" id="3.2.1.21" evidence="3 12"/>
<evidence type="ECO:0000256" key="11">
    <source>
        <dbReference type="PROSITE-ProRule" id="PRU10055"/>
    </source>
</evidence>
<evidence type="ECO:0000256" key="3">
    <source>
        <dbReference type="ARBA" id="ARBA00012744"/>
    </source>
</evidence>
<feature type="active site" description="Proton donor" evidence="9">
    <location>
        <position position="163"/>
    </location>
</feature>
<dbReference type="PROSITE" id="PS00572">
    <property type="entry name" value="GLYCOSYL_HYDROL_F1_1"/>
    <property type="match status" value="1"/>
</dbReference>
<name>A0A926HJN7_9FIRM</name>
<dbReference type="GO" id="GO:0005829">
    <property type="term" value="C:cytosol"/>
    <property type="evidence" value="ECO:0007669"/>
    <property type="project" value="TreeGrafter"/>
</dbReference>
<dbReference type="RefSeq" id="WP_249285839.1">
    <property type="nucleotide sequence ID" value="NZ_JACRSO010000006.1"/>
</dbReference>
<evidence type="ECO:0000256" key="5">
    <source>
        <dbReference type="ARBA" id="ARBA00023001"/>
    </source>
</evidence>
<comment type="similarity">
    <text evidence="2 12">Belongs to the glycosyl hydrolase 1 family.</text>
</comment>
<feature type="binding site" evidence="10">
    <location>
        <position position="404"/>
    </location>
    <ligand>
        <name>substrate</name>
    </ligand>
</feature>
<dbReference type="NCBIfam" id="TIGR03356">
    <property type="entry name" value="BGL"/>
    <property type="match status" value="1"/>
</dbReference>